<dbReference type="PROSITE" id="PS50011">
    <property type="entry name" value="PROTEIN_KINASE_DOM"/>
    <property type="match status" value="1"/>
</dbReference>
<dbReference type="GO" id="GO:0005524">
    <property type="term" value="F:ATP binding"/>
    <property type="evidence" value="ECO:0007669"/>
    <property type="project" value="UniProtKB-KW"/>
</dbReference>
<evidence type="ECO:0000259" key="5">
    <source>
        <dbReference type="PROSITE" id="PS50011"/>
    </source>
</evidence>
<sequence>MFLVLYGISQNPDTKDYILIQNNLTRKSGNEKIDDFIQERQLKTNPVFEWIPYSQFDKIKETGKNGPITAKKYSARNDDFFALCGISQNPDTNEYILIQNNINRTSGDVKIDNLIQEIQLKTNKHDNTVLEWIPYNEFDQIEEAGGNHLMTVYSAIWSNGPLYYNNSYRCYIRDSKSRVILKCLHNSQNLIESVINKHLTSLYGISQNIYTKDYILVQKDLTDLYSVINEKIVDFIREIQLKTKSYMFKWIPYYQFEEMKKIDQNKSITVITVYSAIWKDDSGHSIREVVLKCLHDSQDLIEFVINEVKSYSIKEFVLNFMNHMSGNKEIDNFVQEMQLKTDDIVFEWIPYNKFYEIKEIYKNSLATIYSAIWRDGPLNEYYKYSYKRNSNKNVILKQLNNSQNLTQFVMNEVKKYPAISSSFLIIYGISQNSKSNDYILVQDKFINTKNSPTSNEKINKTIQEIQFEILKYDDLIFEWIPYNQFDRIKQIGKGGYSTVYSAIWKDGPLYLESQGEKYKRVSNKEIALKCLNNSQNLINELLKEVKAYSTKPTHSSILKVYGISQDPSTKNYIIVLHYAAGGRFDHWMSTNENYKHFNWKKRIQTLFYIASGLRELHDKQVVHRDFHTGNILFSNPFMKPHINNKIFISDMGLCGEVGNIDKTKIYGVTPYIAPEVLRGKAYTEAADIYSFGMIMYFVATERQPFDDRAHDERLVVNICDGVRPEINDQVAPRCYIDLMKKCWDSNPINRPDVMELYRSLSSISMNNLYKADIEKAENYRILHFSSPNDDRKVSIHPQAFYTSRLLNSSTENLLSYIDDKSECSDCAIINE</sequence>
<dbReference type="OrthoDB" id="10321000at2759"/>
<dbReference type="InterPro" id="IPR011009">
    <property type="entry name" value="Kinase-like_dom_sf"/>
</dbReference>
<protein>
    <submittedName>
        <fullName evidence="6">Kinase-like domain-containing protein</fullName>
    </submittedName>
</protein>
<name>A0A8H3QJF5_9GLOM</name>
<dbReference type="Gene3D" id="1.10.510.10">
    <property type="entry name" value="Transferase(Phosphotransferase) domain 1"/>
    <property type="match status" value="1"/>
</dbReference>
<dbReference type="PANTHER" id="PTHR44329">
    <property type="entry name" value="SERINE/THREONINE-PROTEIN KINASE TNNI3K-RELATED"/>
    <property type="match status" value="1"/>
</dbReference>
<organism evidence="6 7">
    <name type="scientific">Rhizophagus clarus</name>
    <dbReference type="NCBI Taxonomy" id="94130"/>
    <lineage>
        <taxon>Eukaryota</taxon>
        <taxon>Fungi</taxon>
        <taxon>Fungi incertae sedis</taxon>
        <taxon>Mucoromycota</taxon>
        <taxon>Glomeromycotina</taxon>
        <taxon>Glomeromycetes</taxon>
        <taxon>Glomerales</taxon>
        <taxon>Glomeraceae</taxon>
        <taxon>Rhizophagus</taxon>
    </lineage>
</organism>
<dbReference type="InterPro" id="IPR001245">
    <property type="entry name" value="Ser-Thr/Tyr_kinase_cat_dom"/>
</dbReference>
<dbReference type="EMBL" id="BLAL01000068">
    <property type="protein sequence ID" value="GES83225.1"/>
    <property type="molecule type" value="Genomic_DNA"/>
</dbReference>
<dbReference type="PANTHER" id="PTHR44329:SF288">
    <property type="entry name" value="MITOGEN-ACTIVATED PROTEIN KINASE KINASE KINASE 20"/>
    <property type="match status" value="1"/>
</dbReference>
<keyword evidence="3 6" id="KW-0418">Kinase</keyword>
<reference evidence="6" key="1">
    <citation type="submission" date="2019-10" db="EMBL/GenBank/DDBJ databases">
        <title>Conservation and host-specific expression of non-tandemly repeated heterogenous ribosome RNA gene in arbuscular mycorrhizal fungi.</title>
        <authorList>
            <person name="Maeda T."/>
            <person name="Kobayashi Y."/>
            <person name="Nakagawa T."/>
            <person name="Ezawa T."/>
            <person name="Yamaguchi K."/>
            <person name="Bino T."/>
            <person name="Nishimoto Y."/>
            <person name="Shigenobu S."/>
            <person name="Kawaguchi M."/>
        </authorList>
    </citation>
    <scope>NUCLEOTIDE SEQUENCE</scope>
    <source>
        <strain evidence="6">HR1</strain>
    </source>
</reference>
<evidence type="ECO:0000256" key="1">
    <source>
        <dbReference type="ARBA" id="ARBA00022679"/>
    </source>
</evidence>
<evidence type="ECO:0000313" key="7">
    <source>
        <dbReference type="Proteomes" id="UP000615446"/>
    </source>
</evidence>
<accession>A0A8H3QJF5</accession>
<dbReference type="SMART" id="SM00220">
    <property type="entry name" value="S_TKc"/>
    <property type="match status" value="1"/>
</dbReference>
<evidence type="ECO:0000256" key="2">
    <source>
        <dbReference type="ARBA" id="ARBA00022741"/>
    </source>
</evidence>
<dbReference type="Proteomes" id="UP000615446">
    <property type="component" value="Unassembled WGS sequence"/>
</dbReference>
<evidence type="ECO:0000256" key="4">
    <source>
        <dbReference type="ARBA" id="ARBA00022840"/>
    </source>
</evidence>
<dbReference type="GO" id="GO:0004674">
    <property type="term" value="F:protein serine/threonine kinase activity"/>
    <property type="evidence" value="ECO:0007669"/>
    <property type="project" value="TreeGrafter"/>
</dbReference>
<evidence type="ECO:0000256" key="3">
    <source>
        <dbReference type="ARBA" id="ARBA00022777"/>
    </source>
</evidence>
<dbReference type="InterPro" id="IPR000719">
    <property type="entry name" value="Prot_kinase_dom"/>
</dbReference>
<feature type="domain" description="Protein kinase" evidence="5">
    <location>
        <begin position="485"/>
        <end position="763"/>
    </location>
</feature>
<dbReference type="SUPFAM" id="SSF56112">
    <property type="entry name" value="Protein kinase-like (PK-like)"/>
    <property type="match status" value="1"/>
</dbReference>
<comment type="caution">
    <text evidence="6">The sequence shown here is derived from an EMBL/GenBank/DDBJ whole genome shotgun (WGS) entry which is preliminary data.</text>
</comment>
<dbReference type="InterPro" id="IPR051681">
    <property type="entry name" value="Ser/Thr_Kinases-Pseudokinases"/>
</dbReference>
<dbReference type="AlphaFoldDB" id="A0A8H3QJF5"/>
<gene>
    <name evidence="6" type="ORF">RCL2_001038600</name>
</gene>
<dbReference type="Pfam" id="PF07714">
    <property type="entry name" value="PK_Tyr_Ser-Thr"/>
    <property type="match status" value="1"/>
</dbReference>
<keyword evidence="2" id="KW-0547">Nucleotide-binding</keyword>
<keyword evidence="1" id="KW-0808">Transferase</keyword>
<evidence type="ECO:0000313" key="6">
    <source>
        <dbReference type="EMBL" id="GES83225.1"/>
    </source>
</evidence>
<proteinExistence type="predicted"/>
<keyword evidence="4" id="KW-0067">ATP-binding</keyword>